<name>A0AA46P568_9NOCA</name>
<organism evidence="3 4">
    <name type="scientific">Rhodococcus aetherivorans</name>
    <dbReference type="NCBI Taxonomy" id="191292"/>
    <lineage>
        <taxon>Bacteria</taxon>
        <taxon>Bacillati</taxon>
        <taxon>Actinomycetota</taxon>
        <taxon>Actinomycetes</taxon>
        <taxon>Mycobacteriales</taxon>
        <taxon>Nocardiaceae</taxon>
        <taxon>Rhodococcus</taxon>
    </lineage>
</organism>
<dbReference type="InterPro" id="IPR003325">
    <property type="entry name" value="TerD"/>
</dbReference>
<evidence type="ECO:0000259" key="2">
    <source>
        <dbReference type="Pfam" id="PF02342"/>
    </source>
</evidence>
<dbReference type="GeneID" id="83619344"/>
<protein>
    <submittedName>
        <fullName evidence="3">TerD family protein</fullName>
    </submittedName>
</protein>
<comment type="similarity">
    <text evidence="1">Belongs to the CAPAB/TerDEXZ family.</text>
</comment>
<evidence type="ECO:0000256" key="1">
    <source>
        <dbReference type="ARBA" id="ARBA00008775"/>
    </source>
</evidence>
<reference evidence="3" key="1">
    <citation type="submission" date="2022-09" db="EMBL/GenBank/DDBJ databases">
        <title>The genome sequence of Rhodococcus aetherivorans N1.</title>
        <authorList>
            <person name="Jiang W."/>
        </authorList>
    </citation>
    <scope>NUCLEOTIDE SEQUENCE</scope>
    <source>
        <strain evidence="3">N1</strain>
    </source>
</reference>
<proteinExistence type="inferred from homology"/>
<dbReference type="Gene3D" id="2.60.60.30">
    <property type="entry name" value="sav2460 like domains"/>
    <property type="match status" value="1"/>
</dbReference>
<dbReference type="PANTHER" id="PTHR32097:SF4">
    <property type="entry name" value="GENERAL STRESS PROTEIN 16U"/>
    <property type="match status" value="1"/>
</dbReference>
<dbReference type="CDD" id="cd06974">
    <property type="entry name" value="TerD_like"/>
    <property type="match status" value="1"/>
</dbReference>
<dbReference type="InterPro" id="IPR051324">
    <property type="entry name" value="Stress/Tellurium_Resist"/>
</dbReference>
<gene>
    <name evidence="3" type="ORF">OCS65_02965</name>
</gene>
<dbReference type="PANTHER" id="PTHR32097">
    <property type="entry name" value="CAMP-BINDING PROTEIN 1-RELATED"/>
    <property type="match status" value="1"/>
</dbReference>
<sequence>MTGRFAAGQNAPLTARRVRFTARAAGPLDVCALVVDTNLQVRTSADAVFYNQPAAPGVDLAGDAVVVDLDRVCPQAAAVLLAVSSDRGPVGALSTDLTGPPGSGPATFDAPAGGAESAVICWELYRRDGGWKLRAVGQGYAGGLAELFRAHGVDVDDEPAPPSPDTPATVPVEPEQAWERTWQIFEDASRSAAAFVSAHDYALHRLDEELSAAVSDPARRTGPAADQARAEANRRCDELIAAARARHAADTALLTEELRAVGAALPAAMASWDAPAWQRPGLGGNGLRIGELGAPDRDSPTLPLCLPLPLRRPLWVDGDSVAAAPIVSALVVRLLAAHPAARLDIVDTAGALSALTDVVSFAVTSPVVRDVPDIGPRLHDVAHAVDLAALAATADPGAEPPAPRIVVLAGIPHGYTRDDLMHVVRIVEASATQPVSVIIVGEDDGVTDEPLLDLLSQEAQHLPVAPGTHMADPWTGTDWQLTLDTAPDLDELRRVVAALGR</sequence>
<feature type="domain" description="TerD" evidence="2">
    <location>
        <begin position="24"/>
        <end position="150"/>
    </location>
</feature>
<evidence type="ECO:0000313" key="4">
    <source>
        <dbReference type="Proteomes" id="UP001163947"/>
    </source>
</evidence>
<accession>A0AA46P568</accession>
<evidence type="ECO:0000313" key="3">
    <source>
        <dbReference type="EMBL" id="UYF94755.1"/>
    </source>
</evidence>
<dbReference type="RefSeq" id="WP_263508741.1">
    <property type="nucleotide sequence ID" value="NZ_CP106982.1"/>
</dbReference>
<dbReference type="EMBL" id="CP106982">
    <property type="protein sequence ID" value="UYF94755.1"/>
    <property type="molecule type" value="Genomic_DNA"/>
</dbReference>
<dbReference type="Pfam" id="PF02342">
    <property type="entry name" value="TerD"/>
    <property type="match status" value="1"/>
</dbReference>
<dbReference type="Proteomes" id="UP001163947">
    <property type="component" value="Chromosome"/>
</dbReference>
<dbReference type="AlphaFoldDB" id="A0AA46P568"/>